<dbReference type="OrthoDB" id="2391949at2759"/>
<protein>
    <submittedName>
        <fullName evidence="4">Pro-resilin isoform x1</fullName>
    </submittedName>
</protein>
<evidence type="ECO:0000256" key="3">
    <source>
        <dbReference type="SAM" id="SignalP"/>
    </source>
</evidence>
<evidence type="ECO:0000313" key="4">
    <source>
        <dbReference type="EMBL" id="KAF0525475.1"/>
    </source>
</evidence>
<feature type="compositionally biased region" description="Basic residues" evidence="1">
    <location>
        <begin position="945"/>
        <end position="954"/>
    </location>
</feature>
<feature type="transmembrane region" description="Helical" evidence="2">
    <location>
        <begin position="721"/>
        <end position="742"/>
    </location>
</feature>
<comment type="caution">
    <text evidence="4">The sequence shown here is derived from an EMBL/GenBank/DDBJ whole genome shotgun (WGS) entry which is preliminary data.</text>
</comment>
<feature type="signal peptide" evidence="3">
    <location>
        <begin position="1"/>
        <end position="22"/>
    </location>
</feature>
<evidence type="ECO:0000256" key="1">
    <source>
        <dbReference type="SAM" id="MobiDB-lite"/>
    </source>
</evidence>
<dbReference type="AlphaFoldDB" id="A0A8H4ENS5"/>
<keyword evidence="2" id="KW-1133">Transmembrane helix</keyword>
<keyword evidence="2" id="KW-0812">Transmembrane</keyword>
<feature type="transmembrane region" description="Helical" evidence="2">
    <location>
        <begin position="748"/>
        <end position="772"/>
    </location>
</feature>
<feature type="transmembrane region" description="Helical" evidence="2">
    <location>
        <begin position="689"/>
        <end position="709"/>
    </location>
</feature>
<gene>
    <name evidence="4" type="ORF">F8M41_014486</name>
</gene>
<feature type="chain" id="PRO_5034980810" evidence="3">
    <location>
        <begin position="23"/>
        <end position="1216"/>
    </location>
</feature>
<feature type="transmembrane region" description="Helical" evidence="2">
    <location>
        <begin position="863"/>
        <end position="891"/>
    </location>
</feature>
<dbReference type="Proteomes" id="UP000439903">
    <property type="component" value="Unassembled WGS sequence"/>
</dbReference>
<reference evidence="4 5" key="1">
    <citation type="journal article" date="2019" name="Environ. Microbiol.">
        <title>At the nexus of three kingdoms: the genome of the mycorrhizal fungus Gigaspora margarita provides insights into plant, endobacterial and fungal interactions.</title>
        <authorList>
            <person name="Venice F."/>
            <person name="Ghignone S."/>
            <person name="Salvioli di Fossalunga A."/>
            <person name="Amselem J."/>
            <person name="Novero M."/>
            <person name="Xianan X."/>
            <person name="Sedzielewska Toro K."/>
            <person name="Morin E."/>
            <person name="Lipzen A."/>
            <person name="Grigoriev I.V."/>
            <person name="Henrissat B."/>
            <person name="Martin F.M."/>
            <person name="Bonfante P."/>
        </authorList>
    </citation>
    <scope>NUCLEOTIDE SEQUENCE [LARGE SCALE GENOMIC DNA]</scope>
    <source>
        <strain evidence="4 5">BEG34</strain>
    </source>
</reference>
<feature type="region of interest" description="Disordered" evidence="1">
    <location>
        <begin position="933"/>
        <end position="1001"/>
    </location>
</feature>
<keyword evidence="3" id="KW-0732">Signal</keyword>
<feature type="transmembrane region" description="Helical" evidence="2">
    <location>
        <begin position="834"/>
        <end position="857"/>
    </location>
</feature>
<keyword evidence="2" id="KW-0472">Membrane</keyword>
<proteinExistence type="predicted"/>
<sequence>MRKREILIMCIFLLYLVAQVLTDDINVLIFKELFPEYKVVDRASYDDGTILLRVTRPNSNLMDCNSQEVNLRLIHPNGTISSINLNVSIPDLNYCSTTGNAFTKKPVLNNTGTLALSTLDKTSDAIRIYAIIDQYILVTYFCKLPDSFDICGLLLTWDSRVLSNTNFGDMCTDSEFVQNINAIDGNFLRICYISDAQKIIWTKYSLPDTGTINVISNGTLNNIARFNRDISKIFPTEDGGYGIINTKYSDSASSSFNSPVVIYVIFIPAQGTDTKGPFQIYTRSINIIISIRIVGCHISYVSLGYSCLIYINQASNIIFVDVDFLSSGSIMNTYEFTFDPIIKDIWNALPLYYGGNCIMATNTTDGSITGVIYSDDGKLQGPWGLPKNYSYTYSVGVFPNNTVWAITTNSDGWSVVSSSNLTIYSTIQGSSVGFASYRNALIQKTFPVISSKISPTNVTTVTITFLNEIKMSDGNISIWEFRGSFSILRQSFSGNQSQYVQLFSNKTVVATVLSSTFNRDNSTYYVTIDNGFVKDAKVDQQLLGIKPTLWNFTTDYPLENIKDDDYASAIIRFTPEGSTFYENLSSQDQIKFSTDFSRQLASIIPCDPERISTTKKYQYDRSISTGQILFRVYIGRPTSSSEVSSARIIQDMDTLIRNKAVTQISKESNTLNLDPSFGSFRAPGLWVRYRWIILGTMIVFLILLFLFFLAKRRNKQGNNCVIFVFTLVSVDLGLDIAFLIMHGKDLMWLYPASLIFLVVPICLNSIFTFFIISGELSINNGFAKWWQQYSKTALVFIFISGLDSDILNFIASKVAGISAFNAPFLWKTRKAVCFWNLFILIIEDISQFIILILYQHYTVLPEIIPILVLASCSLLILFKLFTIVIFIINIYSNDKSKRLKKKSKDDLPEPTNLHHANEEIVIDNDDDEISGTPFPSHLNFSRKTSTSHHQKHKTVSSMSDYYRTEGYTNDNGDGGTGDRGSPTFYNNLTEENHSDRQQQNVHSLFSSVGKRGSSPETEISESVMLATNAVGEPVFSLRNPEEYRGPEVVQRSLKGKLVEDSIINIEDNLFEDMSSNEAGGSGVIRDVYGGMYEDAYGDAYGEVYEDAYGEVYGDGGRNSTSSNRLSNIGVIGNTEELLPEKENGTAFSEFELEENIAAFSDFDFGGIYPQTDINIGIESDTFNRSRDMELDSTTVRSSQIINTQIGSSEDNQEIDE</sequence>
<evidence type="ECO:0000313" key="5">
    <source>
        <dbReference type="Proteomes" id="UP000439903"/>
    </source>
</evidence>
<name>A0A8H4ENS5_GIGMA</name>
<organism evidence="4 5">
    <name type="scientific">Gigaspora margarita</name>
    <dbReference type="NCBI Taxonomy" id="4874"/>
    <lineage>
        <taxon>Eukaryota</taxon>
        <taxon>Fungi</taxon>
        <taxon>Fungi incertae sedis</taxon>
        <taxon>Mucoromycota</taxon>
        <taxon>Glomeromycotina</taxon>
        <taxon>Glomeromycetes</taxon>
        <taxon>Diversisporales</taxon>
        <taxon>Gigasporaceae</taxon>
        <taxon>Gigaspora</taxon>
    </lineage>
</organism>
<accession>A0A8H4ENS5</accession>
<keyword evidence="5" id="KW-1185">Reference proteome</keyword>
<dbReference type="EMBL" id="WTPW01000299">
    <property type="protein sequence ID" value="KAF0525475.1"/>
    <property type="molecule type" value="Genomic_DNA"/>
</dbReference>
<evidence type="ECO:0000256" key="2">
    <source>
        <dbReference type="SAM" id="Phobius"/>
    </source>
</evidence>